<dbReference type="PROSITE" id="PS51257">
    <property type="entry name" value="PROKAR_LIPOPROTEIN"/>
    <property type="match status" value="1"/>
</dbReference>
<keyword evidence="2" id="KW-1185">Reference proteome</keyword>
<dbReference type="RefSeq" id="WP_048594799.1">
    <property type="nucleotide sequence ID" value="NZ_CVLB01000001.1"/>
</dbReference>
<accession>A0A0G4K7K2</accession>
<protein>
    <recommendedName>
        <fullName evidence="3">Lipoprotein</fullName>
    </recommendedName>
</protein>
<sequence length="253" mass="26883">MKQIFNIIIISILFIACGGEKTDTAVPSDTTNTATARDAGTLTIDFQAIIGDTNNSVISSNSYLKVTGTYGDIDGKIDAATAASTPSRTPDLLNKYRSTDNNVLNNRMEVSMGQFLLFGTANASRYIDDGMSGSGIAQRTAEGKTGPKVTGTGITKGADGVITIRFVHAGGKTVDPYVFEMKSDANGIFKIGGGTENFKRSEAVVTNDFDFNTDAASLIVDKAKEGTPYWKGDLQATFENNIIKITGTLTETK</sequence>
<dbReference type="OrthoDB" id="306978at2"/>
<dbReference type="Proteomes" id="UP000043763">
    <property type="component" value="Unassembled WGS sequence"/>
</dbReference>
<dbReference type="EMBL" id="CVLB01000001">
    <property type="protein sequence ID" value="CRF33655.1"/>
    <property type="molecule type" value="Genomic_DNA"/>
</dbReference>
<dbReference type="AlphaFoldDB" id="A0A0G4K7K2"/>
<gene>
    <name evidence="1" type="ORF">BRSU_1582</name>
</gene>
<evidence type="ECO:0000313" key="1">
    <source>
        <dbReference type="EMBL" id="CRF33655.1"/>
    </source>
</evidence>
<reference evidence="2" key="1">
    <citation type="submission" date="2015-04" db="EMBL/GenBank/DDBJ databases">
        <authorList>
            <person name="Mushtaq Mamoona"/>
        </authorList>
    </citation>
    <scope>NUCLEOTIDE SEQUENCE [LARGE SCALE GENOMIC DNA]</scope>
    <source>
        <strain evidence="2">AN4859/03</strain>
    </source>
</reference>
<organism evidence="1 2">
    <name type="scientific">Brachyspira suanatina</name>
    <dbReference type="NCBI Taxonomy" id="381802"/>
    <lineage>
        <taxon>Bacteria</taxon>
        <taxon>Pseudomonadati</taxon>
        <taxon>Spirochaetota</taxon>
        <taxon>Spirochaetia</taxon>
        <taxon>Brachyspirales</taxon>
        <taxon>Brachyspiraceae</taxon>
        <taxon>Brachyspira</taxon>
    </lineage>
</organism>
<evidence type="ECO:0008006" key="3">
    <source>
        <dbReference type="Google" id="ProtNLM"/>
    </source>
</evidence>
<evidence type="ECO:0000313" key="2">
    <source>
        <dbReference type="Proteomes" id="UP000043763"/>
    </source>
</evidence>
<proteinExistence type="predicted"/>
<name>A0A0G4K7K2_9SPIR</name>